<keyword evidence="2" id="KW-0732">Signal</keyword>
<dbReference type="Proteomes" id="UP000313988">
    <property type="component" value="Unassembled WGS sequence"/>
</dbReference>
<dbReference type="Proteomes" id="UP000629870">
    <property type="component" value="Unassembled WGS sequence"/>
</dbReference>
<protein>
    <recommendedName>
        <fullName evidence="7">HEAT repeat domain-containing protein</fullName>
    </recommendedName>
</protein>
<evidence type="ECO:0000256" key="1">
    <source>
        <dbReference type="SAM" id="MobiDB-lite"/>
    </source>
</evidence>
<evidence type="ECO:0008006" key="7">
    <source>
        <dbReference type="Google" id="ProtNLM"/>
    </source>
</evidence>
<feature type="region of interest" description="Disordered" evidence="1">
    <location>
        <begin position="272"/>
        <end position="297"/>
    </location>
</feature>
<accession>A0A5C4XMF4</accession>
<dbReference type="RefSeq" id="WP_139404882.1">
    <property type="nucleotide sequence ID" value="NZ_JACHEW010000040.1"/>
</dbReference>
<sequence>MTRFRTPTLCRIGTPTLCRIGAALLLSVSLLACSSPGQPAPESTGPGTQQAAEKSPSVVNRPAAPVPALNVPAGDASTAVEKFIDWAAESRLSQREEGRAAIVAARTNDAVAQALVDAVFAAQKTDHSRALVALSILGELRNPVGEQGLTRFVNLPFPQDSKGSDFEGEDPEQTALGTLQAKAAEGLAYMGSESSRQQVLTLVAKHPSRIVRAAAIAAFLYNYPDSRELLRRYVQPDELIFLDRPGRDIGESGESFNAELAVYLKLHPELAAPAPASGEEEAPDLPDPVDAGPPPAY</sequence>
<reference evidence="3 6" key="2">
    <citation type="submission" date="2020-08" db="EMBL/GenBank/DDBJ databases">
        <title>Genomic Encyclopedia of Type Strains, Phase IV (KMG-IV): sequencing the most valuable type-strain genomes for metagenomic binning, comparative biology and taxonomic classification.</title>
        <authorList>
            <person name="Goeker M."/>
        </authorList>
    </citation>
    <scope>NUCLEOTIDE SEQUENCE [LARGE SCALE GENOMIC DNA]</scope>
    <source>
        <strain evidence="3 6">DSM 12027</strain>
    </source>
</reference>
<name>A0A5C4XMF4_9DEIO</name>
<feature type="region of interest" description="Disordered" evidence="1">
    <location>
        <begin position="36"/>
        <end position="61"/>
    </location>
</feature>
<evidence type="ECO:0000256" key="2">
    <source>
        <dbReference type="SAM" id="SignalP"/>
    </source>
</evidence>
<evidence type="ECO:0000313" key="6">
    <source>
        <dbReference type="Proteomes" id="UP000629870"/>
    </source>
</evidence>
<evidence type="ECO:0000313" key="4">
    <source>
        <dbReference type="EMBL" id="TNM64389.1"/>
    </source>
</evidence>
<feature type="chain" id="PRO_5022726459" description="HEAT repeat domain-containing protein" evidence="2">
    <location>
        <begin position="35"/>
        <end position="297"/>
    </location>
</feature>
<dbReference type="EMBL" id="VDMO01000040">
    <property type="protein sequence ID" value="TNM64389.1"/>
    <property type="molecule type" value="Genomic_DNA"/>
</dbReference>
<reference evidence="4 5" key="1">
    <citation type="submission" date="2019-06" db="EMBL/GenBank/DDBJ databases">
        <title>Genome sequence of Deinococcus radiopugnans ATCC 19172.</title>
        <authorList>
            <person name="Maclea K.S."/>
            <person name="Maynard C.R."/>
        </authorList>
    </citation>
    <scope>NUCLEOTIDE SEQUENCE [LARGE SCALE GENOMIC DNA]</scope>
    <source>
        <strain evidence="4 5">ATCC 19172</strain>
    </source>
</reference>
<gene>
    <name evidence="4" type="ORF">FHR04_19630</name>
    <name evidence="3" type="ORF">HNQ04_004013</name>
</gene>
<feature type="signal peptide" evidence="2">
    <location>
        <begin position="1"/>
        <end position="34"/>
    </location>
</feature>
<keyword evidence="6" id="KW-1185">Reference proteome</keyword>
<dbReference type="AlphaFoldDB" id="A0A5C4XMF4"/>
<evidence type="ECO:0000313" key="3">
    <source>
        <dbReference type="EMBL" id="MBB6018732.1"/>
    </source>
</evidence>
<comment type="caution">
    <text evidence="4">The sequence shown here is derived from an EMBL/GenBank/DDBJ whole genome shotgun (WGS) entry which is preliminary data.</text>
</comment>
<organism evidence="4 5">
    <name type="scientific">Deinococcus radiopugnans ATCC 19172</name>
    <dbReference type="NCBI Taxonomy" id="585398"/>
    <lineage>
        <taxon>Bacteria</taxon>
        <taxon>Thermotogati</taxon>
        <taxon>Deinococcota</taxon>
        <taxon>Deinococci</taxon>
        <taxon>Deinococcales</taxon>
        <taxon>Deinococcaceae</taxon>
        <taxon>Deinococcus</taxon>
    </lineage>
</organism>
<dbReference type="OrthoDB" id="5498424at2"/>
<dbReference type="EMBL" id="JACHEW010000040">
    <property type="protein sequence ID" value="MBB6018732.1"/>
    <property type="molecule type" value="Genomic_DNA"/>
</dbReference>
<evidence type="ECO:0000313" key="5">
    <source>
        <dbReference type="Proteomes" id="UP000313988"/>
    </source>
</evidence>
<dbReference type="PROSITE" id="PS51257">
    <property type="entry name" value="PROKAR_LIPOPROTEIN"/>
    <property type="match status" value="1"/>
</dbReference>
<proteinExistence type="predicted"/>